<keyword evidence="1" id="KW-0808">Transferase</keyword>
<dbReference type="KEGG" id="anr:Ana3638_06020"/>
<proteinExistence type="predicted"/>
<dbReference type="Proteomes" id="UP000464314">
    <property type="component" value="Chromosome"/>
</dbReference>
<accession>A0A6P1TGV5</accession>
<dbReference type="Pfam" id="PF13189">
    <property type="entry name" value="Cytidylate_kin2"/>
    <property type="match status" value="1"/>
</dbReference>
<keyword evidence="2" id="KW-1185">Reference proteome</keyword>
<dbReference type="AlphaFoldDB" id="A0A6P1TGV5"/>
<dbReference type="RefSeq" id="WP_161837220.1">
    <property type="nucleotide sequence ID" value="NZ_CP048000.1"/>
</dbReference>
<keyword evidence="1" id="KW-0418">Kinase</keyword>
<dbReference type="EMBL" id="CP048000">
    <property type="protein sequence ID" value="QHQ60384.1"/>
    <property type="molecule type" value="Genomic_DNA"/>
</dbReference>
<dbReference type="Gene3D" id="3.40.50.300">
    <property type="entry name" value="P-loop containing nucleotide triphosphate hydrolases"/>
    <property type="match status" value="1"/>
</dbReference>
<protein>
    <submittedName>
        <fullName evidence="1">Dephospho-CoA kinase</fullName>
    </submittedName>
</protein>
<evidence type="ECO:0000313" key="2">
    <source>
        <dbReference type="Proteomes" id="UP000464314"/>
    </source>
</evidence>
<gene>
    <name evidence="1" type="ORF">Ana3638_06020</name>
</gene>
<name>A0A6P1TGV5_9FIRM</name>
<reference evidence="1 2" key="1">
    <citation type="submission" date="2020-01" db="EMBL/GenBank/DDBJ databases">
        <title>Genome analysis of Anaerocolumna sp. CBA3638.</title>
        <authorList>
            <person name="Kim J."/>
            <person name="Roh S.W."/>
        </authorList>
    </citation>
    <scope>NUCLEOTIDE SEQUENCE [LARGE SCALE GENOMIC DNA]</scope>
    <source>
        <strain evidence="1 2">CBA3638</strain>
    </source>
</reference>
<evidence type="ECO:0000313" key="1">
    <source>
        <dbReference type="EMBL" id="QHQ60384.1"/>
    </source>
</evidence>
<dbReference type="SUPFAM" id="SSF52540">
    <property type="entry name" value="P-loop containing nucleoside triphosphate hydrolases"/>
    <property type="match status" value="1"/>
</dbReference>
<dbReference type="InterPro" id="IPR027417">
    <property type="entry name" value="P-loop_NTPase"/>
</dbReference>
<organism evidence="1 2">
    <name type="scientific">Anaerocolumna sedimenticola</name>
    <dbReference type="NCBI Taxonomy" id="2696063"/>
    <lineage>
        <taxon>Bacteria</taxon>
        <taxon>Bacillati</taxon>
        <taxon>Bacillota</taxon>
        <taxon>Clostridia</taxon>
        <taxon>Lachnospirales</taxon>
        <taxon>Lachnospiraceae</taxon>
        <taxon>Anaerocolumna</taxon>
    </lineage>
</organism>
<sequence length="272" mass="30934">MHITITGNLGSGKSTICKILEDKYGFEIYSTGKVQREIAKEMNITTLEMNQLMCSDRKYDTMIDDATARISRENRDKNIIFDSRLAWHFVEQSFKVFLSVSLNVAAERVKNDDRGNVEKYSSIAEAKEMLAARAETEDKRYKDMYHLNYFDFSNYNLVIDSTCCTPEKIASIIMQEAKKFEATMKEKGAFESGNQGINRILISPKRLYPHPVLSEELNNLKGMIDEYAKLSDYIETTIPVSKNGDEYMILDGLDQVKAAAAAEVPFIPVIIN</sequence>
<dbReference type="GO" id="GO:0016301">
    <property type="term" value="F:kinase activity"/>
    <property type="evidence" value="ECO:0007669"/>
    <property type="project" value="UniProtKB-KW"/>
</dbReference>